<evidence type="ECO:0000256" key="10">
    <source>
        <dbReference type="RuleBase" id="RU000682"/>
    </source>
</evidence>
<reference evidence="13 14" key="1">
    <citation type="journal article" date="2018" name="Gigascience">
        <title>Genomes of trombidid mites reveal novel predicted allergens and laterally-transferred genes associated with secondary metabolism.</title>
        <authorList>
            <person name="Dong X."/>
            <person name="Chaisiri K."/>
            <person name="Xia D."/>
            <person name="Armstrong S.D."/>
            <person name="Fang Y."/>
            <person name="Donnelly M.J."/>
            <person name="Kadowaki T."/>
            <person name="McGarry J.W."/>
            <person name="Darby A.C."/>
            <person name="Makepeace B.L."/>
        </authorList>
    </citation>
    <scope>NUCLEOTIDE SEQUENCE [LARGE SCALE GENOMIC DNA]</scope>
    <source>
        <strain evidence="13">UoL-UT</strain>
    </source>
</reference>
<dbReference type="PRINTS" id="PR00024">
    <property type="entry name" value="HOMEOBOX"/>
</dbReference>
<evidence type="ECO:0000256" key="8">
    <source>
        <dbReference type="ARBA" id="ARBA00023242"/>
    </source>
</evidence>
<comment type="caution">
    <text evidence="13">The sequence shown here is derived from an EMBL/GenBank/DDBJ whole genome shotgun (WGS) entry which is preliminary data.</text>
</comment>
<dbReference type="Gene3D" id="1.10.10.60">
    <property type="entry name" value="Homeodomain-like"/>
    <property type="match status" value="1"/>
</dbReference>
<keyword evidence="6 9" id="KW-0371">Homeobox</keyword>
<dbReference type="InterPro" id="IPR017970">
    <property type="entry name" value="Homeobox_CS"/>
</dbReference>
<evidence type="ECO:0000259" key="12">
    <source>
        <dbReference type="PROSITE" id="PS50071"/>
    </source>
</evidence>
<feature type="region of interest" description="Disordered" evidence="11">
    <location>
        <begin position="152"/>
        <end position="174"/>
    </location>
</feature>
<sequence>MQSSTDYRQELCMYKANRNAVFHSLFASGIGHKRSRHEFEEEKRSYKSSRTRVQRDDNRESHEKHANTCLQENGKAKRVRTIFTPEQLERLESEFERQQYMVGPERLYLAAALNLTEAQVKVWFQNRRIKWRKQHLEMEQAKIAKFKSCENEMHAESEESETEIECSPRTRDTF</sequence>
<dbReference type="STRING" id="299467.A0A443SJ74"/>
<keyword evidence="5 9" id="KW-0238">DNA-binding</keyword>
<feature type="region of interest" description="Disordered" evidence="11">
    <location>
        <begin position="37"/>
        <end position="66"/>
    </location>
</feature>
<evidence type="ECO:0000256" key="6">
    <source>
        <dbReference type="ARBA" id="ARBA00023155"/>
    </source>
</evidence>
<dbReference type="InterPro" id="IPR009057">
    <property type="entry name" value="Homeodomain-like_sf"/>
</dbReference>
<evidence type="ECO:0000256" key="4">
    <source>
        <dbReference type="ARBA" id="ARBA00023015"/>
    </source>
</evidence>
<dbReference type="GO" id="GO:0000978">
    <property type="term" value="F:RNA polymerase II cis-regulatory region sequence-specific DNA binding"/>
    <property type="evidence" value="ECO:0007669"/>
    <property type="project" value="TreeGrafter"/>
</dbReference>
<dbReference type="AlphaFoldDB" id="A0A443SJ74"/>
<dbReference type="InterPro" id="IPR020479">
    <property type="entry name" value="HD_metazoa"/>
</dbReference>
<dbReference type="SUPFAM" id="SSF46689">
    <property type="entry name" value="Homeodomain-like"/>
    <property type="match status" value="1"/>
</dbReference>
<evidence type="ECO:0000256" key="9">
    <source>
        <dbReference type="PROSITE-ProRule" id="PRU00108"/>
    </source>
</evidence>
<protein>
    <submittedName>
        <fullName evidence="13">Homeobox protein Hox-A4-like protein</fullName>
    </submittedName>
</protein>
<dbReference type="GO" id="GO:0030182">
    <property type="term" value="P:neuron differentiation"/>
    <property type="evidence" value="ECO:0007669"/>
    <property type="project" value="TreeGrafter"/>
</dbReference>
<dbReference type="GO" id="GO:0005634">
    <property type="term" value="C:nucleus"/>
    <property type="evidence" value="ECO:0007669"/>
    <property type="project" value="UniProtKB-SubCell"/>
</dbReference>
<accession>A0A443SJ74</accession>
<proteinExistence type="predicted"/>
<keyword evidence="7" id="KW-0804">Transcription</keyword>
<evidence type="ECO:0000256" key="5">
    <source>
        <dbReference type="ARBA" id="ARBA00023125"/>
    </source>
</evidence>
<evidence type="ECO:0000256" key="7">
    <source>
        <dbReference type="ARBA" id="ARBA00023163"/>
    </source>
</evidence>
<dbReference type="SMART" id="SM00389">
    <property type="entry name" value="HOX"/>
    <property type="match status" value="1"/>
</dbReference>
<keyword evidence="4" id="KW-0805">Transcription regulation</keyword>
<feature type="compositionally biased region" description="Basic and acidic residues" evidence="11">
    <location>
        <begin position="53"/>
        <end position="66"/>
    </location>
</feature>
<dbReference type="CDD" id="cd00086">
    <property type="entry name" value="homeodomain"/>
    <property type="match status" value="1"/>
</dbReference>
<keyword evidence="14" id="KW-1185">Reference proteome</keyword>
<evidence type="ECO:0000313" key="14">
    <source>
        <dbReference type="Proteomes" id="UP000288716"/>
    </source>
</evidence>
<dbReference type="Pfam" id="PF00046">
    <property type="entry name" value="Homeodomain"/>
    <property type="match status" value="1"/>
</dbReference>
<evidence type="ECO:0000256" key="3">
    <source>
        <dbReference type="ARBA" id="ARBA00022491"/>
    </source>
</evidence>
<dbReference type="PROSITE" id="PS00027">
    <property type="entry name" value="HOMEOBOX_1"/>
    <property type="match status" value="1"/>
</dbReference>
<name>A0A443SJ74_9ACAR</name>
<evidence type="ECO:0000256" key="2">
    <source>
        <dbReference type="ARBA" id="ARBA00022473"/>
    </source>
</evidence>
<dbReference type="PANTHER" id="PTHR24339">
    <property type="entry name" value="HOMEOBOX PROTEIN EMX-RELATED"/>
    <property type="match status" value="1"/>
</dbReference>
<evidence type="ECO:0000313" key="13">
    <source>
        <dbReference type="EMBL" id="RWS27577.1"/>
    </source>
</evidence>
<dbReference type="EMBL" id="NCKV01001910">
    <property type="protein sequence ID" value="RWS27577.1"/>
    <property type="molecule type" value="Genomic_DNA"/>
</dbReference>
<keyword evidence="8 9" id="KW-0539">Nucleus</keyword>
<dbReference type="Proteomes" id="UP000288716">
    <property type="component" value="Unassembled WGS sequence"/>
</dbReference>
<dbReference type="InterPro" id="IPR001356">
    <property type="entry name" value="HD"/>
</dbReference>
<comment type="subcellular location">
    <subcellularLocation>
        <location evidence="1 9 10">Nucleus</location>
    </subcellularLocation>
</comment>
<dbReference type="InterPro" id="IPR050877">
    <property type="entry name" value="EMX-VAX-Noto_Homeobox_TFs"/>
</dbReference>
<dbReference type="FunFam" id="1.10.10.60:FF:000450">
    <property type="entry name" value="Homeobox protein notochord"/>
    <property type="match status" value="1"/>
</dbReference>
<keyword evidence="3" id="KW-0678">Repressor</keyword>
<evidence type="ECO:0000256" key="11">
    <source>
        <dbReference type="SAM" id="MobiDB-lite"/>
    </source>
</evidence>
<dbReference type="PANTHER" id="PTHR24339:SF67">
    <property type="entry name" value="GNOT1 HOMEODOMAIN PROTEIN-RELATED"/>
    <property type="match status" value="1"/>
</dbReference>
<keyword evidence="2" id="KW-0217">Developmental protein</keyword>
<gene>
    <name evidence="13" type="ORF">B4U80_10574</name>
</gene>
<dbReference type="VEuPathDB" id="VectorBase:LDEU004462"/>
<feature type="domain" description="Homeobox" evidence="12">
    <location>
        <begin position="74"/>
        <end position="134"/>
    </location>
</feature>
<evidence type="ECO:0000256" key="1">
    <source>
        <dbReference type="ARBA" id="ARBA00004123"/>
    </source>
</evidence>
<dbReference type="PROSITE" id="PS50071">
    <property type="entry name" value="HOMEOBOX_2"/>
    <property type="match status" value="1"/>
</dbReference>
<organism evidence="13 14">
    <name type="scientific">Leptotrombidium deliense</name>
    <dbReference type="NCBI Taxonomy" id="299467"/>
    <lineage>
        <taxon>Eukaryota</taxon>
        <taxon>Metazoa</taxon>
        <taxon>Ecdysozoa</taxon>
        <taxon>Arthropoda</taxon>
        <taxon>Chelicerata</taxon>
        <taxon>Arachnida</taxon>
        <taxon>Acari</taxon>
        <taxon>Acariformes</taxon>
        <taxon>Trombidiformes</taxon>
        <taxon>Prostigmata</taxon>
        <taxon>Anystina</taxon>
        <taxon>Parasitengona</taxon>
        <taxon>Trombiculoidea</taxon>
        <taxon>Trombiculidae</taxon>
        <taxon>Leptotrombidium</taxon>
    </lineage>
</organism>
<dbReference type="GO" id="GO:0000981">
    <property type="term" value="F:DNA-binding transcription factor activity, RNA polymerase II-specific"/>
    <property type="evidence" value="ECO:0007669"/>
    <property type="project" value="InterPro"/>
</dbReference>
<dbReference type="OrthoDB" id="6159439at2759"/>
<dbReference type="GO" id="GO:0007417">
    <property type="term" value="P:central nervous system development"/>
    <property type="evidence" value="ECO:0007669"/>
    <property type="project" value="TreeGrafter"/>
</dbReference>
<feature type="DNA-binding region" description="Homeobox" evidence="9">
    <location>
        <begin position="76"/>
        <end position="135"/>
    </location>
</feature>